<accession>A0A1J4U7H7</accession>
<evidence type="ECO:0000313" key="2">
    <source>
        <dbReference type="Proteomes" id="UP000181941"/>
    </source>
</evidence>
<proteinExistence type="predicted"/>
<dbReference type="Proteomes" id="UP000181941">
    <property type="component" value="Unassembled WGS sequence"/>
</dbReference>
<organism evidence="1 2">
    <name type="scientific">Candidatus Magasanikbacteria bacterium CG1_02_32_51</name>
    <dbReference type="NCBI Taxonomy" id="1805238"/>
    <lineage>
        <taxon>Bacteria</taxon>
        <taxon>Candidatus Magasanikiibacteriota</taxon>
    </lineage>
</organism>
<name>A0A1J4U7H7_9BACT</name>
<dbReference type="EMBL" id="MNVC01000024">
    <property type="protein sequence ID" value="OIO19273.1"/>
    <property type="molecule type" value="Genomic_DNA"/>
</dbReference>
<dbReference type="AlphaFoldDB" id="A0A1J4U7H7"/>
<protein>
    <submittedName>
        <fullName evidence="1">Uncharacterized protein</fullName>
    </submittedName>
</protein>
<dbReference type="STRING" id="1805238.AUJ23_02295"/>
<gene>
    <name evidence="1" type="ORF">AUJ23_02295</name>
</gene>
<comment type="caution">
    <text evidence="1">The sequence shown here is derived from an EMBL/GenBank/DDBJ whole genome shotgun (WGS) entry which is preliminary data.</text>
</comment>
<sequence length="113" mass="12377">MALEKNSGRENALWKADKRTENTKHIIYSGEESLIAGELESISSSYGNFLIEMRRKANLEREDGLVGDNYLMISDLGIYAVFDGVGLSSGDSASSFGVSKLLEKNGNNILVKK</sequence>
<evidence type="ECO:0000313" key="1">
    <source>
        <dbReference type="EMBL" id="OIO19273.1"/>
    </source>
</evidence>
<reference evidence="1 2" key="1">
    <citation type="journal article" date="2016" name="Environ. Microbiol.">
        <title>Genomic resolution of a cold subsurface aquifer community provides metabolic insights for novel microbes adapted to high CO concentrations.</title>
        <authorList>
            <person name="Probst A.J."/>
            <person name="Castelle C.J."/>
            <person name="Singh A."/>
            <person name="Brown C.T."/>
            <person name="Anantharaman K."/>
            <person name="Sharon I."/>
            <person name="Hug L.A."/>
            <person name="Burstein D."/>
            <person name="Emerson J.B."/>
            <person name="Thomas B.C."/>
            <person name="Banfield J.F."/>
        </authorList>
    </citation>
    <scope>NUCLEOTIDE SEQUENCE [LARGE SCALE GENOMIC DNA]</scope>
    <source>
        <strain evidence="1">CG1_02_32_51</strain>
    </source>
</reference>